<accession>A0AAU8BAT9</accession>
<evidence type="ECO:0000313" key="1">
    <source>
        <dbReference type="EMBL" id="XCD08601.1"/>
    </source>
</evidence>
<organism evidence="1">
    <name type="scientific">Dulem virus 101</name>
    <dbReference type="NCBI Taxonomy" id="3145578"/>
    <lineage>
        <taxon>Viruses</taxon>
        <taxon>Monodnaviria</taxon>
        <taxon>Sangervirae</taxon>
        <taxon>Phixviricota</taxon>
        <taxon>Malgrandaviricetes</taxon>
        <taxon>Petitvirales</taxon>
        <taxon>Microviridae</taxon>
        <taxon>Microvirus</taxon>
    </lineage>
</organism>
<dbReference type="EMBL" id="PP511896">
    <property type="protein sequence ID" value="XCD08601.1"/>
    <property type="molecule type" value="Genomic_DNA"/>
</dbReference>
<sequence>MSLFGSILQSVSDIGSSAFNIWSQFDNRNYSRDLIKQQWQREDTAVQRRVADLKAAGLSPVLAAGQGAASSSPIQVGTPQIESNPLDTAIKVTALKQAKENLKKTKAETENISMLSARTGEEILNLSETNKNLQQDNLLKSLRNLTDTYQLDYARKHNLPVGAVDPQIIKVFEYLFSDRLRELSSVNANTLIDVLRGASVDDLKSKGLTLTPSNREKLIKEGHLKPNFLDNYKKWLNKGGIFQYLKFK</sequence>
<reference evidence="1" key="1">
    <citation type="submission" date="2024-03" db="EMBL/GenBank/DDBJ databases">
        <title>Diverse circular DNA viruses in blood, oral, and fecal samples of captive lemurs.</title>
        <authorList>
            <person name="Paietta E.N."/>
            <person name="Kraberger S."/>
            <person name="Lund M.C."/>
            <person name="Custer J.M."/>
            <person name="Vargas K.M."/>
            <person name="Ehmke E.E."/>
            <person name="Yoder A.D."/>
            <person name="Varsani A."/>
        </authorList>
    </citation>
    <scope>NUCLEOTIDE SEQUENCE</scope>
    <source>
        <strain evidence="1">Duke_43SS_86</strain>
        <strain evidence="2">Duke_44SS_35</strain>
    </source>
</reference>
<evidence type="ECO:0000313" key="2">
    <source>
        <dbReference type="EMBL" id="XCD08648.1"/>
    </source>
</evidence>
<protein>
    <submittedName>
        <fullName evidence="1">DNA pilot protein</fullName>
    </submittedName>
</protein>
<dbReference type="EMBL" id="PP511903">
    <property type="protein sequence ID" value="XCD08648.1"/>
    <property type="molecule type" value="Genomic_DNA"/>
</dbReference>
<name>A0AAU8BAT9_9VIRU</name>
<proteinExistence type="predicted"/>